<dbReference type="PROSITE" id="PS50950">
    <property type="entry name" value="ZF_THAP"/>
    <property type="match status" value="1"/>
</dbReference>
<keyword evidence="5 6" id="KW-0238">DNA-binding</keyword>
<keyword evidence="8" id="KW-1185">Reference proteome</keyword>
<gene>
    <name evidence="9" type="primary">LOC136083065</name>
</gene>
<evidence type="ECO:0000256" key="5">
    <source>
        <dbReference type="ARBA" id="ARBA00023125"/>
    </source>
</evidence>
<evidence type="ECO:0000256" key="6">
    <source>
        <dbReference type="PROSITE-ProRule" id="PRU00309"/>
    </source>
</evidence>
<keyword evidence="2" id="KW-0479">Metal-binding</keyword>
<comment type="cofactor">
    <cofactor evidence="1">
        <name>a divalent metal cation</name>
        <dbReference type="ChEBI" id="CHEBI:60240"/>
    </cofactor>
</comment>
<evidence type="ECO:0000313" key="9">
    <source>
        <dbReference type="RefSeq" id="XP_065658545.1"/>
    </source>
</evidence>
<keyword evidence="4" id="KW-0862">Zinc</keyword>
<organism evidence="8 9">
    <name type="scientific">Hydra vulgaris</name>
    <name type="common">Hydra</name>
    <name type="synonym">Hydra attenuata</name>
    <dbReference type="NCBI Taxonomy" id="6087"/>
    <lineage>
        <taxon>Eukaryota</taxon>
        <taxon>Metazoa</taxon>
        <taxon>Cnidaria</taxon>
        <taxon>Hydrozoa</taxon>
        <taxon>Hydroidolina</taxon>
        <taxon>Anthoathecata</taxon>
        <taxon>Aplanulata</taxon>
        <taxon>Hydridae</taxon>
        <taxon>Hydra</taxon>
    </lineage>
</organism>
<evidence type="ECO:0000313" key="8">
    <source>
        <dbReference type="Proteomes" id="UP001652625"/>
    </source>
</evidence>
<dbReference type="InterPro" id="IPR006612">
    <property type="entry name" value="THAP_Znf"/>
</dbReference>
<sequence>MPKVNCAVIGCTNSTYRLKKWKKELCNEHQQNIRREECQLCEKPFLLYKFPSENQKNKERQLWVKALRREFINKTLWQPTGSDRVCSIHFVDGIPSTANPTPTLCLGYEIKANKSRRNLLKHPIPLKKQKLNCTAGTSCSTFMTHALTTSPHLLQPTDSNNISTFMTHASGQPYHSNDISTDLDEENNSPQTNILFCSPVSDHSYCSIQSTKVCKVCVDKSNLIESLISKVNTLTLTCQRFKRQIFFDSVKSPVFTWRKIKTDAKMNFYTGLSTITLFESLFLLIKPYLPNLFYWSGPKRFTNSKNKKKHALMKKSKKLSQRDEFLLVLMRLRLGLLNQDLADRFGISPALCSRTFTTWIKMLSQVLGKALVVWLPRESIRSNLPPVFVKAGYQKCRVILDCAEVFIERSKSLDKQSSTWSDYKHHNTFKFLIGVSPTGYITFLSSCYGGRASDRFITRDSGIYNLLERGDEVMADRGFQIQEDLILNFCTLVVPPGARLKSQLTAEEVQKTKHVANLRIHVERAINRIKTYRILNGSMSISMLQHADGILLTCGALCNLKSKLIADPKPKISTH</sequence>
<name>A0ABM4CA50_HYDVU</name>
<dbReference type="PANTHER" id="PTHR23080:SF141">
    <property type="entry name" value="TRANSPOSASE HELIX-TURN-HELIX DOMAIN-CONTAINING PROTEIN"/>
    <property type="match status" value="1"/>
</dbReference>
<feature type="domain" description="THAP-type" evidence="7">
    <location>
        <begin position="1"/>
        <end position="128"/>
    </location>
</feature>
<dbReference type="InterPro" id="IPR027805">
    <property type="entry name" value="Transposase_HTH_dom"/>
</dbReference>
<evidence type="ECO:0000256" key="3">
    <source>
        <dbReference type="ARBA" id="ARBA00022771"/>
    </source>
</evidence>
<evidence type="ECO:0000256" key="1">
    <source>
        <dbReference type="ARBA" id="ARBA00001968"/>
    </source>
</evidence>
<dbReference type="PANTHER" id="PTHR23080">
    <property type="entry name" value="THAP DOMAIN PROTEIN"/>
    <property type="match status" value="1"/>
</dbReference>
<dbReference type="RefSeq" id="XP_065658545.1">
    <property type="nucleotide sequence ID" value="XM_065802473.1"/>
</dbReference>
<dbReference type="InterPro" id="IPR027806">
    <property type="entry name" value="HARBI1_dom"/>
</dbReference>
<accession>A0ABM4CA50</accession>
<dbReference type="GeneID" id="136083065"/>
<reference evidence="9" key="1">
    <citation type="submission" date="2025-08" db="UniProtKB">
        <authorList>
            <consortium name="RefSeq"/>
        </authorList>
    </citation>
    <scope>IDENTIFICATION</scope>
</reference>
<proteinExistence type="predicted"/>
<protein>
    <submittedName>
        <fullName evidence="9">Uncharacterized protein LOC136083065</fullName>
    </submittedName>
</protein>
<dbReference type="SUPFAM" id="SSF57716">
    <property type="entry name" value="Glucocorticoid receptor-like (DNA-binding domain)"/>
    <property type="match status" value="1"/>
</dbReference>
<dbReference type="Pfam" id="PF13613">
    <property type="entry name" value="HTH_Tnp_4"/>
    <property type="match status" value="1"/>
</dbReference>
<dbReference type="Pfam" id="PF13359">
    <property type="entry name" value="DDE_Tnp_4"/>
    <property type="match status" value="1"/>
</dbReference>
<evidence type="ECO:0000256" key="4">
    <source>
        <dbReference type="ARBA" id="ARBA00022833"/>
    </source>
</evidence>
<dbReference type="Proteomes" id="UP001652625">
    <property type="component" value="Chromosome 08"/>
</dbReference>
<dbReference type="SMART" id="SM00980">
    <property type="entry name" value="THAP"/>
    <property type="match status" value="1"/>
</dbReference>
<evidence type="ECO:0000256" key="2">
    <source>
        <dbReference type="ARBA" id="ARBA00022723"/>
    </source>
</evidence>
<evidence type="ECO:0000259" key="7">
    <source>
        <dbReference type="PROSITE" id="PS50950"/>
    </source>
</evidence>
<keyword evidence="3 6" id="KW-0863">Zinc-finger</keyword>
<dbReference type="Pfam" id="PF05485">
    <property type="entry name" value="THAP"/>
    <property type="match status" value="1"/>
</dbReference>